<comment type="similarity">
    <text evidence="7">Belongs to the TonB-dependent receptor family.</text>
</comment>
<dbReference type="InterPro" id="IPR039426">
    <property type="entry name" value="TonB-dep_rcpt-like"/>
</dbReference>
<name>A0A412TML5_9BACT</name>
<dbReference type="NCBIfam" id="TIGR04057">
    <property type="entry name" value="SusC_RagA_signa"/>
    <property type="match status" value="1"/>
</dbReference>
<comment type="caution">
    <text evidence="9">The sequence shown here is derived from an EMBL/GenBank/DDBJ whole genome shotgun (WGS) entry which is preliminary data.</text>
</comment>
<reference evidence="9 10" key="1">
    <citation type="submission" date="2018-08" db="EMBL/GenBank/DDBJ databases">
        <title>A genome reference for cultivated species of the human gut microbiota.</title>
        <authorList>
            <person name="Zou Y."/>
            <person name="Xue W."/>
            <person name="Luo G."/>
        </authorList>
    </citation>
    <scope>NUCLEOTIDE SEQUENCE [LARGE SCALE GENOMIC DNA]</scope>
    <source>
        <strain evidence="9 10">AF16-14</strain>
    </source>
</reference>
<evidence type="ECO:0000256" key="1">
    <source>
        <dbReference type="ARBA" id="ARBA00004571"/>
    </source>
</evidence>
<dbReference type="Pfam" id="PF07715">
    <property type="entry name" value="Plug"/>
    <property type="match status" value="1"/>
</dbReference>
<dbReference type="SUPFAM" id="SSF56935">
    <property type="entry name" value="Porins"/>
    <property type="match status" value="1"/>
</dbReference>
<dbReference type="SMART" id="SM00965">
    <property type="entry name" value="STN"/>
    <property type="match status" value="1"/>
</dbReference>
<dbReference type="Gene3D" id="2.40.170.20">
    <property type="entry name" value="TonB-dependent receptor, beta-barrel domain"/>
    <property type="match status" value="1"/>
</dbReference>
<protein>
    <submittedName>
        <fullName evidence="9">SusC/RagA family TonB-linked outer membrane protein</fullName>
    </submittedName>
</protein>
<feature type="domain" description="Secretin/TonB short N-terminal" evidence="8">
    <location>
        <begin position="67"/>
        <end position="118"/>
    </location>
</feature>
<evidence type="ECO:0000256" key="2">
    <source>
        <dbReference type="ARBA" id="ARBA00022448"/>
    </source>
</evidence>
<evidence type="ECO:0000256" key="3">
    <source>
        <dbReference type="ARBA" id="ARBA00022452"/>
    </source>
</evidence>
<keyword evidence="3 7" id="KW-1134">Transmembrane beta strand</keyword>
<accession>A0A412TML5</accession>
<evidence type="ECO:0000313" key="9">
    <source>
        <dbReference type="EMBL" id="RGU54976.1"/>
    </source>
</evidence>
<keyword evidence="4 7" id="KW-0812">Transmembrane</keyword>
<dbReference type="InterPro" id="IPR036942">
    <property type="entry name" value="Beta-barrel_TonB_sf"/>
</dbReference>
<dbReference type="EMBL" id="QRYC01000023">
    <property type="protein sequence ID" value="RGU54976.1"/>
    <property type="molecule type" value="Genomic_DNA"/>
</dbReference>
<evidence type="ECO:0000256" key="6">
    <source>
        <dbReference type="ARBA" id="ARBA00023237"/>
    </source>
</evidence>
<dbReference type="RefSeq" id="WP_022160181.1">
    <property type="nucleotide sequence ID" value="NZ_CABJFF010000019.1"/>
</dbReference>
<dbReference type="Pfam" id="PF13715">
    <property type="entry name" value="CarbopepD_reg_2"/>
    <property type="match status" value="1"/>
</dbReference>
<comment type="subcellular location">
    <subcellularLocation>
        <location evidence="1 7">Cell outer membrane</location>
        <topology evidence="1 7">Multi-pass membrane protein</topology>
    </subcellularLocation>
</comment>
<evidence type="ECO:0000256" key="7">
    <source>
        <dbReference type="PROSITE-ProRule" id="PRU01360"/>
    </source>
</evidence>
<dbReference type="InterPro" id="IPR011662">
    <property type="entry name" value="Secretin/TonB_short_N"/>
</dbReference>
<dbReference type="InterPro" id="IPR023997">
    <property type="entry name" value="TonB-dep_OMP_SusC/RagA_CS"/>
</dbReference>
<dbReference type="PROSITE" id="PS52016">
    <property type="entry name" value="TONB_DEPENDENT_REC_3"/>
    <property type="match status" value="1"/>
</dbReference>
<dbReference type="SUPFAM" id="SSF49464">
    <property type="entry name" value="Carboxypeptidase regulatory domain-like"/>
    <property type="match status" value="1"/>
</dbReference>
<evidence type="ECO:0000259" key="8">
    <source>
        <dbReference type="SMART" id="SM00965"/>
    </source>
</evidence>
<evidence type="ECO:0000256" key="4">
    <source>
        <dbReference type="ARBA" id="ARBA00022692"/>
    </source>
</evidence>
<dbReference type="Pfam" id="PF07660">
    <property type="entry name" value="STN"/>
    <property type="match status" value="1"/>
</dbReference>
<dbReference type="AlphaFoldDB" id="A0A412TML5"/>
<dbReference type="Gene3D" id="2.170.130.10">
    <property type="entry name" value="TonB-dependent receptor, plug domain"/>
    <property type="match status" value="1"/>
</dbReference>
<dbReference type="InterPro" id="IPR008969">
    <property type="entry name" value="CarboxyPept-like_regulatory"/>
</dbReference>
<dbReference type="InterPro" id="IPR012910">
    <property type="entry name" value="Plug_dom"/>
</dbReference>
<proteinExistence type="inferred from homology"/>
<dbReference type="GO" id="GO:0009279">
    <property type="term" value="C:cell outer membrane"/>
    <property type="evidence" value="ECO:0007669"/>
    <property type="project" value="UniProtKB-SubCell"/>
</dbReference>
<dbReference type="Proteomes" id="UP000284243">
    <property type="component" value="Unassembled WGS sequence"/>
</dbReference>
<gene>
    <name evidence="9" type="ORF">DWW57_14205</name>
</gene>
<evidence type="ECO:0000313" key="10">
    <source>
        <dbReference type="Proteomes" id="UP000284243"/>
    </source>
</evidence>
<keyword evidence="2 7" id="KW-0813">Transport</keyword>
<keyword evidence="5 7" id="KW-0472">Membrane</keyword>
<evidence type="ECO:0000256" key="5">
    <source>
        <dbReference type="ARBA" id="ARBA00023136"/>
    </source>
</evidence>
<dbReference type="Gene3D" id="2.60.40.1120">
    <property type="entry name" value="Carboxypeptidase-like, regulatory domain"/>
    <property type="match status" value="1"/>
</dbReference>
<sequence length="1137" mass="128101">MKNNRENRIRWGKVCRWAGIWIRLSLITLLILTEPLVVEAAGQSVAFRLENVSLKEAFKEIKRQLGYRLAYNEQVINTIGNVSVDVVSGNINEVMEQCLRGSDFSYEIENQIIVIYKKQAGADMAAPQKLIKLEGVVVDSKGGVLPGVTVVVKGTTIGVATDIDGKFSLEITETPGISLEFSFVGMNSKEIPVKIENGKVQPLRVVLEEAETELDEVVVTGMFSRKKEGFTGSAVTVKGDELKKISTTSIAKALSTIEPSFRIMENISAGSDPNRLPDMRMRGSSTLPAGGAGDNSLVSLQGEYDTYPNQPLLILDGFEIDVQTMVDLDPDRVQSITMLKDASATAIYGSKASNGVIVIETYTPKPGEINVSYGGNLRLQMPDLSAYNLMDAEEKIQVEALAGLYSPNDLDSQRDYQNRLREVKRGVDTYWLSQPLRTAVQHRHALTLEGGSEALRYKLYLGLNQTPGVMKESRRSTQTAALDLSYRYRKLLMKNSLTVDNSTGDDSPYGSFSEYTRLNPYLRPYGENGEINKIMQTWDMIYLGNSQPYQVANPMYNTTFHSKDRTTSFSIRNLFKLEYTPTDAWRLQADISIQKSTGKDEVFRPAQHTAFAEVVDPTLKGDFKRNQSEDFNYMFAFTASYNNVVNDVHYLTGNLRYSVEQTHSEVYGATVTGFPNGNMDHILFGKKYNENMTGSEGTTRALGAVATLGYSYDYRYSADFNIRIDGSSQFGKDNRFAPFWSAGLRWNMKKESWLRNVKWVDDVVLRASYGVTGTQGFSPYQSRSVYTYTNLMKPYFSSNATGTELVALGNSNLKWQQTGTWNVGLELSLLKGRFTTRAEYYIKNTKNSLAQITLAPSVGFASYPENMGNLETKGVELNFSFIPYRNLDKDAYWVITVNGSHNEEKLKKISDALRHMNELNTSNEKDKPLPMYEEGESQTRIWVVRSLGIDPMTGDELLLTRNGKVTSEYNAIDKIPYGDTEPKWQGNINTAFNYKGFGANLSFNYKFGGQVYNQTLVDKIENADLRYNVDKRVLQERWQKPGDVAKYKRLTNSVNGSETRPTSRFVMDENTLTFGSLSLTYRMDQQNTRFLKKSFISSLKWGFTMEDIFYLSSVKQERGLDYPFARQFAISLNVVFK</sequence>
<dbReference type="InterPro" id="IPR023996">
    <property type="entry name" value="TonB-dep_OMP_SusC/RagA"/>
</dbReference>
<keyword evidence="6 7" id="KW-0998">Cell outer membrane</keyword>
<organism evidence="9 10">
    <name type="scientific">Odoribacter splanchnicus</name>
    <dbReference type="NCBI Taxonomy" id="28118"/>
    <lineage>
        <taxon>Bacteria</taxon>
        <taxon>Pseudomonadati</taxon>
        <taxon>Bacteroidota</taxon>
        <taxon>Bacteroidia</taxon>
        <taxon>Bacteroidales</taxon>
        <taxon>Odoribacteraceae</taxon>
        <taxon>Odoribacter</taxon>
    </lineage>
</organism>
<dbReference type="InterPro" id="IPR037066">
    <property type="entry name" value="Plug_dom_sf"/>
</dbReference>
<dbReference type="NCBIfam" id="TIGR04056">
    <property type="entry name" value="OMP_RagA_SusC"/>
    <property type="match status" value="1"/>
</dbReference>